<keyword evidence="5 8" id="KW-0560">Oxidoreductase</keyword>
<dbReference type="Pfam" id="PF00067">
    <property type="entry name" value="p450"/>
    <property type="match status" value="1"/>
</dbReference>
<keyword evidence="9" id="KW-0732">Signal</keyword>
<dbReference type="PANTHER" id="PTHR24305:SF96">
    <property type="entry name" value="CYTOCHROME P450 MONOOXYGENASE STCB-RELATED"/>
    <property type="match status" value="1"/>
</dbReference>
<sequence>MAFSPAAYALFGLLLYASIALARTILNGVRNPLNKVPGPLYALFTNLPLKLSVITGRRVHFVHTLHLKYGPYVRIAPDEVAVNSIQGFRQIHGIGNGFTKSPWYQDMVLTDRPGVFSMTDPKRHAARRKLFARPFSKTHIREHWEPAVRERIELAVSSMRKEAASTMGGCIVDVMKWWTFMASDVSSKLMFGECFHTLERGEVSDYMRVLANVLKGAGIGAELPVVRQVGKMLPFQAAQEFFGGNEFLDAYGKTAVKNMKASGSSSRNIFANIMAEAEKGERLDDRDVELEAMGLIVAGTDTTAFSLTYLIYAVLSRPRLQQQLEDEVAALPEGYRDADLEALPLLSAVIEETLRLYGAAPGMLPRMVPSGGIDLDGHFLPDGTTATTHSYCLHRDPNLYPEPEEFNVSRWLASTSADDKYRLSEAGKHAFSPFGGGSRSCLGVHLAYMELRLSAAEFFRVCRGARLAPSATAACMEMENYFIISPAGHKCEVILKQ</sequence>
<dbReference type="PRINTS" id="PR00385">
    <property type="entry name" value="P450"/>
</dbReference>
<dbReference type="InterPro" id="IPR050121">
    <property type="entry name" value="Cytochrome_P450_monoxygenase"/>
</dbReference>
<proteinExistence type="inferred from homology"/>
<dbReference type="PRINTS" id="PR00463">
    <property type="entry name" value="EP450I"/>
</dbReference>
<comment type="cofactor">
    <cofactor evidence="1 7">
        <name>heme</name>
        <dbReference type="ChEBI" id="CHEBI:30413"/>
    </cofactor>
</comment>
<dbReference type="InterPro" id="IPR036396">
    <property type="entry name" value="Cyt_P450_sf"/>
</dbReference>
<dbReference type="InterPro" id="IPR017972">
    <property type="entry name" value="Cyt_P450_CS"/>
</dbReference>
<dbReference type="GO" id="GO:0004497">
    <property type="term" value="F:monooxygenase activity"/>
    <property type="evidence" value="ECO:0007669"/>
    <property type="project" value="UniProtKB-KW"/>
</dbReference>
<protein>
    <submittedName>
        <fullName evidence="10">Uu.00g068910.m01.CDS01</fullName>
    </submittedName>
</protein>
<evidence type="ECO:0000313" key="11">
    <source>
        <dbReference type="Proteomes" id="UP001295740"/>
    </source>
</evidence>
<dbReference type="GO" id="GO:0016705">
    <property type="term" value="F:oxidoreductase activity, acting on paired donors, with incorporation or reduction of molecular oxygen"/>
    <property type="evidence" value="ECO:0007669"/>
    <property type="project" value="InterPro"/>
</dbReference>
<dbReference type="PANTHER" id="PTHR24305">
    <property type="entry name" value="CYTOCHROME P450"/>
    <property type="match status" value="1"/>
</dbReference>
<dbReference type="Gene3D" id="1.10.630.10">
    <property type="entry name" value="Cytochrome P450"/>
    <property type="match status" value="1"/>
</dbReference>
<keyword evidence="8" id="KW-0503">Monooxygenase</keyword>
<dbReference type="GO" id="GO:0005506">
    <property type="term" value="F:iron ion binding"/>
    <property type="evidence" value="ECO:0007669"/>
    <property type="project" value="InterPro"/>
</dbReference>
<keyword evidence="6 7" id="KW-0408">Iron</keyword>
<evidence type="ECO:0000256" key="5">
    <source>
        <dbReference type="ARBA" id="ARBA00023002"/>
    </source>
</evidence>
<reference evidence="10" key="1">
    <citation type="submission" date="2023-10" db="EMBL/GenBank/DDBJ databases">
        <authorList>
            <person name="Hackl T."/>
        </authorList>
    </citation>
    <scope>NUCLEOTIDE SEQUENCE</scope>
</reference>
<evidence type="ECO:0000256" key="6">
    <source>
        <dbReference type="ARBA" id="ARBA00023004"/>
    </source>
</evidence>
<feature type="signal peptide" evidence="9">
    <location>
        <begin position="1"/>
        <end position="22"/>
    </location>
</feature>
<evidence type="ECO:0000256" key="2">
    <source>
        <dbReference type="ARBA" id="ARBA00010617"/>
    </source>
</evidence>
<organism evidence="10 11">
    <name type="scientific">Anthostomella pinea</name>
    <dbReference type="NCBI Taxonomy" id="933095"/>
    <lineage>
        <taxon>Eukaryota</taxon>
        <taxon>Fungi</taxon>
        <taxon>Dikarya</taxon>
        <taxon>Ascomycota</taxon>
        <taxon>Pezizomycotina</taxon>
        <taxon>Sordariomycetes</taxon>
        <taxon>Xylariomycetidae</taxon>
        <taxon>Xylariales</taxon>
        <taxon>Xylariaceae</taxon>
        <taxon>Anthostomella</taxon>
    </lineage>
</organism>
<dbReference type="InterPro" id="IPR001128">
    <property type="entry name" value="Cyt_P450"/>
</dbReference>
<dbReference type="GO" id="GO:0020037">
    <property type="term" value="F:heme binding"/>
    <property type="evidence" value="ECO:0007669"/>
    <property type="project" value="InterPro"/>
</dbReference>
<evidence type="ECO:0000313" key="10">
    <source>
        <dbReference type="EMBL" id="CAJ2511266.1"/>
    </source>
</evidence>
<evidence type="ECO:0000256" key="7">
    <source>
        <dbReference type="PIRSR" id="PIRSR602401-1"/>
    </source>
</evidence>
<evidence type="ECO:0000256" key="8">
    <source>
        <dbReference type="RuleBase" id="RU000461"/>
    </source>
</evidence>
<evidence type="ECO:0000256" key="9">
    <source>
        <dbReference type="SAM" id="SignalP"/>
    </source>
</evidence>
<dbReference type="Proteomes" id="UP001295740">
    <property type="component" value="Unassembled WGS sequence"/>
</dbReference>
<evidence type="ECO:0000256" key="1">
    <source>
        <dbReference type="ARBA" id="ARBA00001971"/>
    </source>
</evidence>
<dbReference type="InterPro" id="IPR002401">
    <property type="entry name" value="Cyt_P450_E_grp-I"/>
</dbReference>
<comment type="similarity">
    <text evidence="2 8">Belongs to the cytochrome P450 family.</text>
</comment>
<keyword evidence="4 7" id="KW-0479">Metal-binding</keyword>
<feature type="chain" id="PRO_5042461494" evidence="9">
    <location>
        <begin position="23"/>
        <end position="497"/>
    </location>
</feature>
<keyword evidence="11" id="KW-1185">Reference proteome</keyword>
<dbReference type="PROSITE" id="PS00086">
    <property type="entry name" value="CYTOCHROME_P450"/>
    <property type="match status" value="1"/>
</dbReference>
<name>A0AAI8VUF7_9PEZI</name>
<dbReference type="AlphaFoldDB" id="A0AAI8VUF7"/>
<dbReference type="CDD" id="cd11059">
    <property type="entry name" value="CYP_fungal"/>
    <property type="match status" value="1"/>
</dbReference>
<evidence type="ECO:0000256" key="4">
    <source>
        <dbReference type="ARBA" id="ARBA00022723"/>
    </source>
</evidence>
<dbReference type="SUPFAM" id="SSF48264">
    <property type="entry name" value="Cytochrome P450"/>
    <property type="match status" value="1"/>
</dbReference>
<evidence type="ECO:0000256" key="3">
    <source>
        <dbReference type="ARBA" id="ARBA00022617"/>
    </source>
</evidence>
<accession>A0AAI8VUF7</accession>
<keyword evidence="3 7" id="KW-0349">Heme</keyword>
<comment type="caution">
    <text evidence="10">The sequence shown here is derived from an EMBL/GenBank/DDBJ whole genome shotgun (WGS) entry which is preliminary data.</text>
</comment>
<dbReference type="EMBL" id="CAUWAG010000018">
    <property type="protein sequence ID" value="CAJ2511266.1"/>
    <property type="molecule type" value="Genomic_DNA"/>
</dbReference>
<feature type="binding site" description="axial binding residue" evidence="7">
    <location>
        <position position="441"/>
    </location>
    <ligand>
        <name>heme</name>
        <dbReference type="ChEBI" id="CHEBI:30413"/>
    </ligand>
    <ligandPart>
        <name>Fe</name>
        <dbReference type="ChEBI" id="CHEBI:18248"/>
    </ligandPart>
</feature>
<gene>
    <name evidence="10" type="ORF">KHLLAP_LOCUS11734</name>
</gene>